<evidence type="ECO:0000313" key="1">
    <source>
        <dbReference type="EMBL" id="TGY96894.1"/>
    </source>
</evidence>
<evidence type="ECO:0000313" key="2">
    <source>
        <dbReference type="Proteomes" id="UP000304953"/>
    </source>
</evidence>
<name>A0AC61RYB8_9FIRM</name>
<gene>
    <name evidence="1" type="ORF">E5329_07820</name>
</gene>
<proteinExistence type="predicted"/>
<keyword evidence="2" id="KW-1185">Reference proteome</keyword>
<organism evidence="1 2">
    <name type="scientific">Petralouisia muris</name>
    <dbReference type="NCBI Taxonomy" id="3032872"/>
    <lineage>
        <taxon>Bacteria</taxon>
        <taxon>Bacillati</taxon>
        <taxon>Bacillota</taxon>
        <taxon>Clostridia</taxon>
        <taxon>Lachnospirales</taxon>
        <taxon>Lachnospiraceae</taxon>
        <taxon>Petralouisia</taxon>
    </lineage>
</organism>
<dbReference type="Proteomes" id="UP000304953">
    <property type="component" value="Unassembled WGS sequence"/>
</dbReference>
<comment type="caution">
    <text evidence="1">The sequence shown here is derived from an EMBL/GenBank/DDBJ whole genome shotgun (WGS) entry which is preliminary data.</text>
</comment>
<dbReference type="EMBL" id="SRYA01000012">
    <property type="protein sequence ID" value="TGY96894.1"/>
    <property type="molecule type" value="Genomic_DNA"/>
</dbReference>
<sequence>MKPAAGEWYIGIELGNRWTQVSCYHQGMTEPETRSTVAGTELYRIPTAICKQKMTGKWCFGEEASRLAETGEGIYAEYLLNKALKRESIFLDKEYQAEDLLFVFLRKVLRIALPAKGVQAVKRCVFSIKEVTDPMVILLQKMSEKLGFAQEQVIIQDHRESFYAYAVCQEQELWQYDVLLYSCSGEEIWQKRLVSNRKTRPRVTEVEELFLGKLPEDVSQWDFSFARMVQDSMSGRIVSSVYLIGSGFEGNWMKESLQVICRGKRAFQGKNLYTKGACYAGMLEVHQEEAQTVYFCEYKIQEHILMKVTKGDNVSFYPLLEAGCNRHQARKKLRILLEGEPFLELWIQKPGSREAKIESLELTDLPISESERSRLSLSLFSGEEGKILLNIQDLGWGELKPGSGREWEFEIG</sequence>
<accession>A0AC61RYB8</accession>
<reference evidence="1" key="1">
    <citation type="submission" date="2019-04" db="EMBL/GenBank/DDBJ databases">
        <title>Microbes associate with the intestines of laboratory mice.</title>
        <authorList>
            <person name="Navarre W."/>
            <person name="Wong E."/>
            <person name="Huang K."/>
            <person name="Tropini C."/>
            <person name="Ng K."/>
            <person name="Yu B."/>
        </authorList>
    </citation>
    <scope>NUCLEOTIDE SEQUENCE</scope>
    <source>
        <strain evidence="1">NM01_1-7b</strain>
    </source>
</reference>
<protein>
    <submittedName>
        <fullName evidence="1">Uncharacterized protein</fullName>
    </submittedName>
</protein>